<gene>
    <name evidence="3" type="ORF">MSAN_00487900</name>
</gene>
<protein>
    <recommendedName>
        <fullName evidence="5">Cyclochlorotine biosynthesis protein O</fullName>
    </recommendedName>
</protein>
<accession>A0A8H7DET7</accession>
<dbReference type="PANTHER" id="PTHR33365:SF4">
    <property type="entry name" value="CYCLOCHLOROTINE BIOSYNTHESIS PROTEIN O"/>
    <property type="match status" value="1"/>
</dbReference>
<evidence type="ECO:0000313" key="3">
    <source>
        <dbReference type="EMBL" id="KAF7372819.1"/>
    </source>
</evidence>
<evidence type="ECO:0000313" key="4">
    <source>
        <dbReference type="Proteomes" id="UP000623467"/>
    </source>
</evidence>
<reference evidence="3" key="1">
    <citation type="submission" date="2020-05" db="EMBL/GenBank/DDBJ databases">
        <title>Mycena genomes resolve the evolution of fungal bioluminescence.</title>
        <authorList>
            <person name="Tsai I.J."/>
        </authorList>
    </citation>
    <scope>NUCLEOTIDE SEQUENCE</scope>
    <source>
        <strain evidence="3">160909Yilan</strain>
    </source>
</reference>
<name>A0A8H7DET7_9AGAR</name>
<dbReference type="EMBL" id="JACAZH010000003">
    <property type="protein sequence ID" value="KAF7372819.1"/>
    <property type="molecule type" value="Genomic_DNA"/>
</dbReference>
<dbReference type="InterPro" id="IPR021765">
    <property type="entry name" value="UstYa-like"/>
</dbReference>
<evidence type="ECO:0000256" key="1">
    <source>
        <dbReference type="ARBA" id="ARBA00004685"/>
    </source>
</evidence>
<comment type="pathway">
    <text evidence="1">Mycotoxin biosynthesis.</text>
</comment>
<dbReference type="AlphaFoldDB" id="A0A8H7DET7"/>
<organism evidence="3 4">
    <name type="scientific">Mycena sanguinolenta</name>
    <dbReference type="NCBI Taxonomy" id="230812"/>
    <lineage>
        <taxon>Eukaryota</taxon>
        <taxon>Fungi</taxon>
        <taxon>Dikarya</taxon>
        <taxon>Basidiomycota</taxon>
        <taxon>Agaricomycotina</taxon>
        <taxon>Agaricomycetes</taxon>
        <taxon>Agaricomycetidae</taxon>
        <taxon>Agaricales</taxon>
        <taxon>Marasmiineae</taxon>
        <taxon>Mycenaceae</taxon>
        <taxon>Mycena</taxon>
    </lineage>
</organism>
<comment type="caution">
    <text evidence="3">The sequence shown here is derived from an EMBL/GenBank/DDBJ whole genome shotgun (WGS) entry which is preliminary data.</text>
</comment>
<dbReference type="OrthoDB" id="3687641at2759"/>
<dbReference type="PANTHER" id="PTHR33365">
    <property type="entry name" value="YALI0B05434P"/>
    <property type="match status" value="1"/>
</dbReference>
<evidence type="ECO:0000256" key="2">
    <source>
        <dbReference type="ARBA" id="ARBA00035112"/>
    </source>
</evidence>
<comment type="similarity">
    <text evidence="2">Belongs to the ustYa family.</text>
</comment>
<dbReference type="Pfam" id="PF11807">
    <property type="entry name" value="UstYa"/>
    <property type="match status" value="1"/>
</dbReference>
<dbReference type="GO" id="GO:0043386">
    <property type="term" value="P:mycotoxin biosynthetic process"/>
    <property type="evidence" value="ECO:0007669"/>
    <property type="project" value="InterPro"/>
</dbReference>
<keyword evidence="4" id="KW-1185">Reference proteome</keyword>
<proteinExistence type="inferred from homology"/>
<evidence type="ECO:0008006" key="5">
    <source>
        <dbReference type="Google" id="ProtNLM"/>
    </source>
</evidence>
<dbReference type="Proteomes" id="UP000623467">
    <property type="component" value="Unassembled WGS sequence"/>
</dbReference>
<sequence>MTYYEPLNVRGQQGVSSHSPRLLRAVCIVSIILNLWFLWQTIERAGPDTVASVANRPHVYSPAEDIVADKLVKFTRGFAKDVPIYERRPSNAVDAAWQELWSVAPIKISRSMAMKMPNKTWPLWGPSSRGEYLISLDVFHQIHCLDILRKQLYPRYNESHVNDVHVRHCIGAIRQALMCSADTTPVIWQWSEKLQEAEQRDDVVHVCRDYHRIRDWASERTVPDEEIDFRVHVEDDLTSV</sequence>